<protein>
    <submittedName>
        <fullName evidence="6">Transcriptional regulator</fullName>
    </submittedName>
</protein>
<dbReference type="PANTHER" id="PTHR30055:SF148">
    <property type="entry name" value="TETR-FAMILY TRANSCRIPTIONAL REGULATOR"/>
    <property type="match status" value="1"/>
</dbReference>
<dbReference type="AlphaFoldDB" id="A0A0N8QZR1"/>
<dbReference type="PANTHER" id="PTHR30055">
    <property type="entry name" value="HTH-TYPE TRANSCRIPTIONAL REGULATOR RUTR"/>
    <property type="match status" value="1"/>
</dbReference>
<dbReference type="SUPFAM" id="SSF46689">
    <property type="entry name" value="Homeodomain-like"/>
    <property type="match status" value="1"/>
</dbReference>
<evidence type="ECO:0000256" key="2">
    <source>
        <dbReference type="ARBA" id="ARBA00023125"/>
    </source>
</evidence>
<accession>A0A0N8QZR1</accession>
<dbReference type="Proteomes" id="UP000281372">
    <property type="component" value="Unassembled WGS sequence"/>
</dbReference>
<evidence type="ECO:0000256" key="4">
    <source>
        <dbReference type="PROSITE-ProRule" id="PRU00335"/>
    </source>
</evidence>
<feature type="DNA-binding region" description="H-T-H motif" evidence="4">
    <location>
        <begin position="56"/>
        <end position="75"/>
    </location>
</feature>
<evidence type="ECO:0000259" key="5">
    <source>
        <dbReference type="PROSITE" id="PS50977"/>
    </source>
</evidence>
<dbReference type="Pfam" id="PF00440">
    <property type="entry name" value="TetR_N"/>
    <property type="match status" value="1"/>
</dbReference>
<evidence type="ECO:0000313" key="8">
    <source>
        <dbReference type="Proteomes" id="UP000050564"/>
    </source>
</evidence>
<dbReference type="InterPro" id="IPR009057">
    <property type="entry name" value="Homeodomain-like_sf"/>
</dbReference>
<dbReference type="Pfam" id="PF16859">
    <property type="entry name" value="TetR_C_11"/>
    <property type="match status" value="1"/>
</dbReference>
<feature type="domain" description="HTH tetR-type" evidence="5">
    <location>
        <begin position="33"/>
        <end position="93"/>
    </location>
</feature>
<gene>
    <name evidence="6" type="ORF">ALO81_04933</name>
    <name evidence="7" type="ORF">ALQ64_05372</name>
</gene>
<keyword evidence="3" id="KW-0804">Transcription</keyword>
<dbReference type="InterPro" id="IPR001647">
    <property type="entry name" value="HTH_TetR"/>
</dbReference>
<evidence type="ECO:0000256" key="3">
    <source>
        <dbReference type="ARBA" id="ARBA00023163"/>
    </source>
</evidence>
<reference evidence="7 9" key="2">
    <citation type="submission" date="2018-08" db="EMBL/GenBank/DDBJ databases">
        <title>Recombination of ecologically and evolutionarily significant loci maintains genetic cohesion in the Pseudomonas syringae species complex.</title>
        <authorList>
            <person name="Dillon M."/>
            <person name="Thakur S."/>
            <person name="Almeida R.N.D."/>
            <person name="Weir B.S."/>
            <person name="Guttman D.S."/>
        </authorList>
    </citation>
    <scope>NUCLEOTIDE SEQUENCE [LARGE SCALE GENOMIC DNA]</scope>
    <source>
        <strain evidence="7 9">ICMP 2821</strain>
    </source>
</reference>
<dbReference type="PROSITE" id="PS50977">
    <property type="entry name" value="HTH_TETR_2"/>
    <property type="match status" value="1"/>
</dbReference>
<sequence length="200" mass="22095">MECAAAHRLKQILCVKVCRMAIKEAVRTGGRSARVQESIHRAVRDLLLEHERSQLSVPMIAAQAGVTPSTIYRRWGDLTTLLADAALERLRPDAPIDHGSLRQDLLSWSEMYLDEMSSAPGRALMRDVAASTAGCVGKCAAMVREQLQTIIDRAADRGEVAPPADDMIDAIVAPMIYRILYAECPPTLDRVQQWVDRCLA</sequence>
<dbReference type="InterPro" id="IPR050109">
    <property type="entry name" value="HTH-type_TetR-like_transc_reg"/>
</dbReference>
<keyword evidence="2 4" id="KW-0238">DNA-binding</keyword>
<evidence type="ECO:0000313" key="9">
    <source>
        <dbReference type="Proteomes" id="UP000281372"/>
    </source>
</evidence>
<dbReference type="Proteomes" id="UP000050564">
    <property type="component" value="Unassembled WGS sequence"/>
</dbReference>
<dbReference type="GO" id="GO:0003700">
    <property type="term" value="F:DNA-binding transcription factor activity"/>
    <property type="evidence" value="ECO:0007669"/>
    <property type="project" value="TreeGrafter"/>
</dbReference>
<organism evidence="6 8">
    <name type="scientific">Pseudomonas cannabina</name>
    <dbReference type="NCBI Taxonomy" id="86840"/>
    <lineage>
        <taxon>Bacteria</taxon>
        <taxon>Pseudomonadati</taxon>
        <taxon>Pseudomonadota</taxon>
        <taxon>Gammaproteobacteria</taxon>
        <taxon>Pseudomonadales</taxon>
        <taxon>Pseudomonadaceae</taxon>
        <taxon>Pseudomonas</taxon>
    </lineage>
</organism>
<comment type="caution">
    <text evidence="6">The sequence shown here is derived from an EMBL/GenBank/DDBJ whole genome shotgun (WGS) entry which is preliminary data.</text>
</comment>
<dbReference type="EMBL" id="LJPX01000129">
    <property type="protein sequence ID" value="KPW79094.1"/>
    <property type="molecule type" value="Genomic_DNA"/>
</dbReference>
<dbReference type="Gene3D" id="1.10.357.10">
    <property type="entry name" value="Tetracycline Repressor, domain 2"/>
    <property type="match status" value="1"/>
</dbReference>
<reference evidence="6 8" key="1">
    <citation type="submission" date="2015-09" db="EMBL/GenBank/DDBJ databases">
        <title>Genome announcement of multiple Pseudomonas syringae strains.</title>
        <authorList>
            <person name="Thakur S."/>
            <person name="Wang P.W."/>
            <person name="Gong Y."/>
            <person name="Weir B.S."/>
            <person name="Guttman D.S."/>
        </authorList>
    </citation>
    <scope>NUCLEOTIDE SEQUENCE [LARGE SCALE GENOMIC DNA]</scope>
    <source>
        <strain evidence="6 8">ICMP2823</strain>
    </source>
</reference>
<keyword evidence="1" id="KW-0805">Transcription regulation</keyword>
<dbReference type="Gene3D" id="1.10.10.60">
    <property type="entry name" value="Homeodomain-like"/>
    <property type="match status" value="1"/>
</dbReference>
<evidence type="ECO:0000256" key="1">
    <source>
        <dbReference type="ARBA" id="ARBA00023015"/>
    </source>
</evidence>
<evidence type="ECO:0000313" key="7">
    <source>
        <dbReference type="EMBL" id="RMN34188.1"/>
    </source>
</evidence>
<dbReference type="GO" id="GO:0000976">
    <property type="term" value="F:transcription cis-regulatory region binding"/>
    <property type="evidence" value="ECO:0007669"/>
    <property type="project" value="TreeGrafter"/>
</dbReference>
<dbReference type="InterPro" id="IPR036271">
    <property type="entry name" value="Tet_transcr_reg_TetR-rel_C_sf"/>
</dbReference>
<dbReference type="EMBL" id="RBOW01000343">
    <property type="protein sequence ID" value="RMN34188.1"/>
    <property type="molecule type" value="Genomic_DNA"/>
</dbReference>
<proteinExistence type="predicted"/>
<dbReference type="SUPFAM" id="SSF48498">
    <property type="entry name" value="Tetracyclin repressor-like, C-terminal domain"/>
    <property type="match status" value="1"/>
</dbReference>
<evidence type="ECO:0000313" key="6">
    <source>
        <dbReference type="EMBL" id="KPW79094.1"/>
    </source>
</evidence>
<dbReference type="PATRIC" id="fig|86840.3.peg.4149"/>
<name>A0A0N8QZR1_PSECA</name>
<dbReference type="InterPro" id="IPR011075">
    <property type="entry name" value="TetR_C"/>
</dbReference>